<keyword evidence="1" id="KW-0863">Zinc-finger</keyword>
<dbReference type="Proteomes" id="UP000218231">
    <property type="component" value="Unassembled WGS sequence"/>
</dbReference>
<keyword evidence="5" id="KW-1185">Reference proteome</keyword>
<evidence type="ECO:0000259" key="3">
    <source>
        <dbReference type="PROSITE" id="PS51083"/>
    </source>
</evidence>
<feature type="region of interest" description="Disordered" evidence="2">
    <location>
        <begin position="106"/>
        <end position="138"/>
    </location>
</feature>
<accession>A0A2A2LC55</accession>
<dbReference type="PANTHER" id="PTHR15555">
    <property type="entry name" value="ZINC FINGER HIT DOMAIN CONTAINING PROTEIN 2 PROTEIN FON -RELATED"/>
    <property type="match status" value="1"/>
</dbReference>
<comment type="caution">
    <text evidence="4">The sequence shown here is derived from an EMBL/GenBank/DDBJ whole genome shotgun (WGS) entry which is preliminary data.</text>
</comment>
<evidence type="ECO:0000313" key="5">
    <source>
        <dbReference type="Proteomes" id="UP000218231"/>
    </source>
</evidence>
<dbReference type="GO" id="GO:0008270">
    <property type="term" value="F:zinc ion binding"/>
    <property type="evidence" value="ECO:0007669"/>
    <property type="project" value="UniProtKB-UniRule"/>
</dbReference>
<dbReference type="PROSITE" id="PS51083">
    <property type="entry name" value="ZF_HIT"/>
    <property type="match status" value="1"/>
</dbReference>
<evidence type="ECO:0000256" key="2">
    <source>
        <dbReference type="SAM" id="MobiDB-lite"/>
    </source>
</evidence>
<proteinExistence type="predicted"/>
<gene>
    <name evidence="4" type="ORF">WR25_13319</name>
</gene>
<feature type="domain" description="HIT-type" evidence="3">
    <location>
        <begin position="36"/>
        <end position="70"/>
    </location>
</feature>
<keyword evidence="1" id="KW-0862">Zinc</keyword>
<dbReference type="OrthoDB" id="5994at2759"/>
<feature type="compositionally biased region" description="Acidic residues" evidence="2">
    <location>
        <begin position="120"/>
        <end position="137"/>
    </location>
</feature>
<name>A0A2A2LC55_9BILA</name>
<dbReference type="SUPFAM" id="SSF144232">
    <property type="entry name" value="HIT/MYND zinc finger-like"/>
    <property type="match status" value="1"/>
</dbReference>
<dbReference type="InterPro" id="IPR039646">
    <property type="entry name" value="ZNHIT2"/>
</dbReference>
<dbReference type="AlphaFoldDB" id="A0A2A2LC55"/>
<dbReference type="InterPro" id="IPR007529">
    <property type="entry name" value="Znf_HIT"/>
</dbReference>
<sequence>MTDAPCSSKTLTSSLASESLAPTSLLSKSLTKFRRCAFCSIEQKELYKCPRCQQEYCSLRCYKSQKHSACSESFYKDCVKEELQGQQYEGEKGAETFEEHMQKFLRGETEKIPGVQNPDPENEEEGELVDSDDEPEEDYLKRVVEGTIERYSENDDDIERQLIAMGLGSDVQQLLDSLTVEERAAFAQLAEEVHINSTGLNQSAFKPK</sequence>
<organism evidence="4 5">
    <name type="scientific">Diploscapter pachys</name>
    <dbReference type="NCBI Taxonomy" id="2018661"/>
    <lineage>
        <taxon>Eukaryota</taxon>
        <taxon>Metazoa</taxon>
        <taxon>Ecdysozoa</taxon>
        <taxon>Nematoda</taxon>
        <taxon>Chromadorea</taxon>
        <taxon>Rhabditida</taxon>
        <taxon>Rhabditina</taxon>
        <taxon>Rhabditomorpha</taxon>
        <taxon>Rhabditoidea</taxon>
        <taxon>Rhabditidae</taxon>
        <taxon>Diploscapter</taxon>
    </lineage>
</organism>
<evidence type="ECO:0000313" key="4">
    <source>
        <dbReference type="EMBL" id="PAV83750.1"/>
    </source>
</evidence>
<dbReference type="CDD" id="cd23024">
    <property type="entry name" value="zf-HIT_ZNHIT2-3"/>
    <property type="match status" value="1"/>
</dbReference>
<dbReference type="Gene3D" id="3.30.60.190">
    <property type="match status" value="1"/>
</dbReference>
<dbReference type="STRING" id="2018661.A0A2A2LC55"/>
<reference evidence="4 5" key="1">
    <citation type="journal article" date="2017" name="Curr. Biol.">
        <title>Genome architecture and evolution of a unichromosomal asexual nematode.</title>
        <authorList>
            <person name="Fradin H."/>
            <person name="Zegar C."/>
            <person name="Gutwein M."/>
            <person name="Lucas J."/>
            <person name="Kovtun M."/>
            <person name="Corcoran D."/>
            <person name="Baugh L.R."/>
            <person name="Kiontke K."/>
            <person name="Gunsalus K."/>
            <person name="Fitch D.H."/>
            <person name="Piano F."/>
        </authorList>
    </citation>
    <scope>NUCLEOTIDE SEQUENCE [LARGE SCALE GENOMIC DNA]</scope>
    <source>
        <strain evidence="4">PF1309</strain>
    </source>
</reference>
<dbReference type="Pfam" id="PF04438">
    <property type="entry name" value="zf-HIT"/>
    <property type="match status" value="1"/>
</dbReference>
<dbReference type="EMBL" id="LIAE01006928">
    <property type="protein sequence ID" value="PAV83750.1"/>
    <property type="molecule type" value="Genomic_DNA"/>
</dbReference>
<evidence type="ECO:0000256" key="1">
    <source>
        <dbReference type="PROSITE-ProRule" id="PRU00453"/>
    </source>
</evidence>
<dbReference type="PANTHER" id="PTHR15555:SF0">
    <property type="entry name" value="ZINC FINGER HIT DOMAIN-CONTAINING PROTEIN 2"/>
    <property type="match status" value="1"/>
</dbReference>
<keyword evidence="1" id="KW-0479">Metal-binding</keyword>
<protein>
    <recommendedName>
        <fullName evidence="3">HIT-type domain-containing protein</fullName>
    </recommendedName>
</protein>